<keyword evidence="4" id="KW-1185">Reference proteome</keyword>
<organism evidence="3 4">
    <name type="scientific">Psilocybe cf. subviscida</name>
    <dbReference type="NCBI Taxonomy" id="2480587"/>
    <lineage>
        <taxon>Eukaryota</taxon>
        <taxon>Fungi</taxon>
        <taxon>Dikarya</taxon>
        <taxon>Basidiomycota</taxon>
        <taxon>Agaricomycotina</taxon>
        <taxon>Agaricomycetes</taxon>
        <taxon>Agaricomycetidae</taxon>
        <taxon>Agaricales</taxon>
        <taxon>Agaricineae</taxon>
        <taxon>Strophariaceae</taxon>
        <taxon>Psilocybe</taxon>
    </lineage>
</organism>
<dbReference type="InterPro" id="IPR029058">
    <property type="entry name" value="AB_hydrolase_fold"/>
</dbReference>
<dbReference type="OrthoDB" id="94039at2759"/>
<evidence type="ECO:0000256" key="1">
    <source>
        <dbReference type="SAM" id="MobiDB-lite"/>
    </source>
</evidence>
<evidence type="ECO:0000313" key="3">
    <source>
        <dbReference type="EMBL" id="KAF5312530.1"/>
    </source>
</evidence>
<accession>A0A8H5AWT4</accession>
<dbReference type="EMBL" id="JAACJJ010000056">
    <property type="protein sequence ID" value="KAF5312530.1"/>
    <property type="molecule type" value="Genomic_DNA"/>
</dbReference>
<protein>
    <recommendedName>
        <fullName evidence="2">AB hydrolase-1 domain-containing protein</fullName>
    </recommendedName>
</protein>
<feature type="domain" description="AB hydrolase-1" evidence="2">
    <location>
        <begin position="48"/>
        <end position="383"/>
    </location>
</feature>
<dbReference type="SUPFAM" id="SSF53474">
    <property type="entry name" value="alpha/beta-Hydrolases"/>
    <property type="match status" value="1"/>
</dbReference>
<gene>
    <name evidence="3" type="ORF">D9619_002372</name>
</gene>
<dbReference type="Proteomes" id="UP000567179">
    <property type="component" value="Unassembled WGS sequence"/>
</dbReference>
<name>A0A8H5AWT4_9AGAR</name>
<dbReference type="Pfam" id="PF12697">
    <property type="entry name" value="Abhydrolase_6"/>
    <property type="match status" value="1"/>
</dbReference>
<sequence length="414" mass="46590">MNIQSFVLNSPRGPDGLKMTAKRYRPTGARGRHGEETIHRGDGRTLTLLLAHCVGSHKEQWEPTIEHLFQLERENPGADTKASSIIREAWSIDWQNHGDGAVVNRKTLQSPERAPGVSLYEWADALSDLAVKLATGEMDGERHKLVAIGHSAGATAFTLSAHTLLPSLFYPLTDQPFAKRMHPYSALILTEPTLVTHKTFHITEQEHEARMDEMRFAVGMTKKRKWKWRSWTEARRYFGLPQNGEAGDGQDGRLPWAMWDQEVVRRLVEYGLESDNDSSAKTGDDSSITEERRDGPVRLKCHPEQEAASYPNTAPHHEGAEYLADIVKAQVPVHLVWGTRCDLVPEFIQDSLSDASEGRNVASVTKMEDAGHMVVQEQPKELAVALMKILQTVFTDETEDWRRRTLTSTITTKL</sequence>
<feature type="compositionally biased region" description="Basic and acidic residues" evidence="1">
    <location>
        <begin position="289"/>
        <end position="298"/>
    </location>
</feature>
<dbReference type="AlphaFoldDB" id="A0A8H5AWT4"/>
<reference evidence="3 4" key="1">
    <citation type="journal article" date="2020" name="ISME J.">
        <title>Uncovering the hidden diversity of litter-decomposition mechanisms in mushroom-forming fungi.</title>
        <authorList>
            <person name="Floudas D."/>
            <person name="Bentzer J."/>
            <person name="Ahren D."/>
            <person name="Johansson T."/>
            <person name="Persson P."/>
            <person name="Tunlid A."/>
        </authorList>
    </citation>
    <scope>NUCLEOTIDE SEQUENCE [LARGE SCALE GENOMIC DNA]</scope>
    <source>
        <strain evidence="3 4">CBS 101986</strain>
    </source>
</reference>
<feature type="region of interest" description="Disordered" evidence="1">
    <location>
        <begin position="1"/>
        <end position="21"/>
    </location>
</feature>
<dbReference type="InterPro" id="IPR000073">
    <property type="entry name" value="AB_hydrolase_1"/>
</dbReference>
<feature type="region of interest" description="Disordered" evidence="1">
    <location>
        <begin position="274"/>
        <end position="298"/>
    </location>
</feature>
<proteinExistence type="predicted"/>
<comment type="caution">
    <text evidence="3">The sequence shown here is derived from an EMBL/GenBank/DDBJ whole genome shotgun (WGS) entry which is preliminary data.</text>
</comment>
<evidence type="ECO:0000259" key="2">
    <source>
        <dbReference type="Pfam" id="PF12697"/>
    </source>
</evidence>
<dbReference type="Gene3D" id="3.40.50.1820">
    <property type="entry name" value="alpha/beta hydrolase"/>
    <property type="match status" value="1"/>
</dbReference>
<evidence type="ECO:0000313" key="4">
    <source>
        <dbReference type="Proteomes" id="UP000567179"/>
    </source>
</evidence>